<proteinExistence type="predicted"/>
<accession>A0A5D2GM69</accession>
<protein>
    <submittedName>
        <fullName evidence="2">Uncharacterized protein</fullName>
    </submittedName>
</protein>
<dbReference type="Proteomes" id="UP000323506">
    <property type="component" value="Chromosome A05"/>
</dbReference>
<reference evidence="2 3" key="1">
    <citation type="submission" date="2019-06" db="EMBL/GenBank/DDBJ databases">
        <title>WGS assembly of Gossypium darwinii.</title>
        <authorList>
            <person name="Chen Z.J."/>
            <person name="Sreedasyam A."/>
            <person name="Ando A."/>
            <person name="Song Q."/>
            <person name="De L."/>
            <person name="Hulse-Kemp A."/>
            <person name="Ding M."/>
            <person name="Ye W."/>
            <person name="Kirkbride R."/>
            <person name="Jenkins J."/>
            <person name="Plott C."/>
            <person name="Lovell J."/>
            <person name="Lin Y.-M."/>
            <person name="Vaughn R."/>
            <person name="Liu B."/>
            <person name="Li W."/>
            <person name="Simpson S."/>
            <person name="Scheffler B."/>
            <person name="Saski C."/>
            <person name="Grover C."/>
            <person name="Hu G."/>
            <person name="Conover J."/>
            <person name="Carlson J."/>
            <person name="Shu S."/>
            <person name="Boston L."/>
            <person name="Williams M."/>
            <person name="Peterson D."/>
            <person name="Mcgee K."/>
            <person name="Jones D."/>
            <person name="Wendel J."/>
            <person name="Stelly D."/>
            <person name="Grimwood J."/>
            <person name="Schmutz J."/>
        </authorList>
    </citation>
    <scope>NUCLEOTIDE SEQUENCE [LARGE SCALE GENOMIC DNA]</scope>
    <source>
        <strain evidence="2">1808015.09</strain>
    </source>
</reference>
<dbReference type="EMBL" id="CM017692">
    <property type="protein sequence ID" value="TYH19113.1"/>
    <property type="molecule type" value="Genomic_DNA"/>
</dbReference>
<dbReference type="AlphaFoldDB" id="A0A5D2GM69"/>
<gene>
    <name evidence="2" type="ORF">ES288_A05G326900v1</name>
</gene>
<evidence type="ECO:0000313" key="3">
    <source>
        <dbReference type="Proteomes" id="UP000323506"/>
    </source>
</evidence>
<evidence type="ECO:0000256" key="1">
    <source>
        <dbReference type="SAM" id="SignalP"/>
    </source>
</evidence>
<name>A0A5D2GM69_GOSDA</name>
<sequence>MKTPLCIAKLVVVISTLLFILTKPLEARQGPMPPIGCHYRRLFGFAPCEPPP</sequence>
<feature type="chain" id="PRO_5023054392" evidence="1">
    <location>
        <begin position="28"/>
        <end position="52"/>
    </location>
</feature>
<keyword evidence="3" id="KW-1185">Reference proteome</keyword>
<keyword evidence="1" id="KW-0732">Signal</keyword>
<feature type="signal peptide" evidence="1">
    <location>
        <begin position="1"/>
        <end position="27"/>
    </location>
</feature>
<organism evidence="2 3">
    <name type="scientific">Gossypium darwinii</name>
    <name type="common">Darwin's cotton</name>
    <name type="synonym">Gossypium barbadense var. darwinii</name>
    <dbReference type="NCBI Taxonomy" id="34276"/>
    <lineage>
        <taxon>Eukaryota</taxon>
        <taxon>Viridiplantae</taxon>
        <taxon>Streptophyta</taxon>
        <taxon>Embryophyta</taxon>
        <taxon>Tracheophyta</taxon>
        <taxon>Spermatophyta</taxon>
        <taxon>Magnoliopsida</taxon>
        <taxon>eudicotyledons</taxon>
        <taxon>Gunneridae</taxon>
        <taxon>Pentapetalae</taxon>
        <taxon>rosids</taxon>
        <taxon>malvids</taxon>
        <taxon>Malvales</taxon>
        <taxon>Malvaceae</taxon>
        <taxon>Malvoideae</taxon>
        <taxon>Gossypium</taxon>
    </lineage>
</organism>
<evidence type="ECO:0000313" key="2">
    <source>
        <dbReference type="EMBL" id="TYH19113.1"/>
    </source>
</evidence>